<feature type="transmembrane region" description="Helical" evidence="1">
    <location>
        <begin position="207"/>
        <end position="228"/>
    </location>
</feature>
<protein>
    <submittedName>
        <fullName evidence="2">Zinc metallopeptidase</fullName>
    </submittedName>
</protein>
<reference evidence="2 3" key="1">
    <citation type="submission" date="2020-08" db="EMBL/GenBank/DDBJ databases">
        <title>Genome public.</title>
        <authorList>
            <person name="Liu C."/>
            <person name="Sun Q."/>
        </authorList>
    </citation>
    <scope>NUCLEOTIDE SEQUENCE [LARGE SCALE GENOMIC DNA]</scope>
    <source>
        <strain evidence="2 3">M2</strain>
    </source>
</reference>
<dbReference type="Proteomes" id="UP000641741">
    <property type="component" value="Unassembled WGS sequence"/>
</dbReference>
<dbReference type="InterPro" id="IPR007395">
    <property type="entry name" value="Zn_peptidase_2"/>
</dbReference>
<proteinExistence type="predicted"/>
<organism evidence="2 3">
    <name type="scientific">Agathobaculum hominis</name>
    <dbReference type="NCBI Taxonomy" id="2763014"/>
    <lineage>
        <taxon>Bacteria</taxon>
        <taxon>Bacillati</taxon>
        <taxon>Bacillota</taxon>
        <taxon>Clostridia</taxon>
        <taxon>Eubacteriales</taxon>
        <taxon>Butyricicoccaceae</taxon>
        <taxon>Agathobaculum</taxon>
    </lineage>
</organism>
<gene>
    <name evidence="2" type="ORF">H8S02_03370</name>
</gene>
<keyword evidence="1" id="KW-1133">Transmembrane helix</keyword>
<dbReference type="Pfam" id="PF04298">
    <property type="entry name" value="Zn_peptidase_2"/>
    <property type="match status" value="1"/>
</dbReference>
<evidence type="ECO:0000313" key="2">
    <source>
        <dbReference type="EMBL" id="MBC5694989.1"/>
    </source>
</evidence>
<dbReference type="PANTHER" id="PTHR36434:SF1">
    <property type="entry name" value="MEMBRANE PROTEASE YUGP-RELATED"/>
    <property type="match status" value="1"/>
</dbReference>
<keyword evidence="1" id="KW-0472">Membrane</keyword>
<comment type="caution">
    <text evidence="2">The sequence shown here is derived from an EMBL/GenBank/DDBJ whole genome shotgun (WGS) entry which is preliminary data.</text>
</comment>
<sequence length="236" mass="25450">MPYMGYYGIDMYYIVLVLPCVLFAFWAQSQVNGTFNRYSRVMSRRGLTGAQAAQAVLRANGVTGVSIEYVAGKLTDHFDPRTNTIRLSASVYQSTSVASIGVAAHEAGHAVQYAVGYSPIRLRNAIVPLTQVGATAAMPLILMGLVLNFGVLIKVGIIAFALSTVFQLVTLPVEINASRRALAAIGQTHMLDEDEYGMAKKTLTAAAMTYVAALAVSLAQLLRLLLIFGGRNRDDR</sequence>
<feature type="transmembrane region" description="Helical" evidence="1">
    <location>
        <begin position="140"/>
        <end position="162"/>
    </location>
</feature>
<keyword evidence="3" id="KW-1185">Reference proteome</keyword>
<name>A0ABR7GL08_9FIRM</name>
<dbReference type="RefSeq" id="WP_186969295.1">
    <property type="nucleotide sequence ID" value="NZ_JACOPK010000002.1"/>
</dbReference>
<dbReference type="EMBL" id="JACOPK010000002">
    <property type="protein sequence ID" value="MBC5694989.1"/>
    <property type="molecule type" value="Genomic_DNA"/>
</dbReference>
<accession>A0ABR7GL08</accession>
<keyword evidence="1" id="KW-0812">Transmembrane</keyword>
<evidence type="ECO:0000313" key="3">
    <source>
        <dbReference type="Proteomes" id="UP000641741"/>
    </source>
</evidence>
<feature type="transmembrane region" description="Helical" evidence="1">
    <location>
        <begin position="12"/>
        <end position="35"/>
    </location>
</feature>
<dbReference type="PANTHER" id="PTHR36434">
    <property type="entry name" value="MEMBRANE PROTEASE YUGP-RELATED"/>
    <property type="match status" value="1"/>
</dbReference>
<evidence type="ECO:0000256" key="1">
    <source>
        <dbReference type="SAM" id="Phobius"/>
    </source>
</evidence>